<accession>A0ABU2YB56</accession>
<name>A0ABU2YB56_9FLAO</name>
<dbReference type="RefSeq" id="WP_311332380.1">
    <property type="nucleotide sequence ID" value="NZ_JAVRHZ010000002.1"/>
</dbReference>
<dbReference type="EMBL" id="JAVRHZ010000002">
    <property type="protein sequence ID" value="MDT0555429.1"/>
    <property type="molecule type" value="Genomic_DNA"/>
</dbReference>
<comment type="caution">
    <text evidence="1">The sequence shown here is derived from an EMBL/GenBank/DDBJ whole genome shotgun (WGS) entry which is preliminary data.</text>
</comment>
<organism evidence="1 2">
    <name type="scientific">Patiriisocius hiemis</name>
    <dbReference type="NCBI Taxonomy" id="3075604"/>
    <lineage>
        <taxon>Bacteria</taxon>
        <taxon>Pseudomonadati</taxon>
        <taxon>Bacteroidota</taxon>
        <taxon>Flavobacteriia</taxon>
        <taxon>Flavobacteriales</taxon>
        <taxon>Flavobacteriaceae</taxon>
        <taxon>Patiriisocius</taxon>
    </lineage>
</organism>
<gene>
    <name evidence="1" type="ORF">RM538_05400</name>
</gene>
<dbReference type="Proteomes" id="UP001254488">
    <property type="component" value="Unassembled WGS sequence"/>
</dbReference>
<protein>
    <submittedName>
        <fullName evidence="1">Uncharacterized protein</fullName>
    </submittedName>
</protein>
<keyword evidence="2" id="KW-1185">Reference proteome</keyword>
<proteinExistence type="predicted"/>
<evidence type="ECO:0000313" key="1">
    <source>
        <dbReference type="EMBL" id="MDT0555429.1"/>
    </source>
</evidence>
<sequence length="125" mass="14611">MKNSLIILTLLFTTIIYAQEKNCYKYKSGEFRYLKEERPEKIIRTETLQTEINPINNVIIKTSIEWTSDCSYVLTYSEILNHPQDVSSAIGKRIYCEIIETNGDQFKVHAKSDVINEVLEFIKIK</sequence>
<evidence type="ECO:0000313" key="2">
    <source>
        <dbReference type="Proteomes" id="UP001254488"/>
    </source>
</evidence>
<reference evidence="1 2" key="1">
    <citation type="submission" date="2023-09" db="EMBL/GenBank/DDBJ databases">
        <authorList>
            <person name="Rey-Velasco X."/>
        </authorList>
    </citation>
    <scope>NUCLEOTIDE SEQUENCE [LARGE SCALE GENOMIC DNA]</scope>
    <source>
        <strain evidence="1 2">W242</strain>
    </source>
</reference>